<evidence type="ECO:0000313" key="2">
    <source>
        <dbReference type="EMBL" id="SOZ62524.1"/>
    </source>
</evidence>
<evidence type="ECO:0000256" key="1">
    <source>
        <dbReference type="SAM" id="SignalP"/>
    </source>
</evidence>
<name>A0A375E2H9_9BURK</name>
<dbReference type="Proteomes" id="UP000256952">
    <property type="component" value="Chromosome CBM2613_a"/>
</dbReference>
<dbReference type="AlphaFoldDB" id="A0A375E2H9"/>
<comment type="caution">
    <text evidence="2">The sequence shown here is derived from an EMBL/GenBank/DDBJ whole genome shotgun (WGS) entry which is preliminary data.</text>
</comment>
<gene>
    <name evidence="2" type="ORF">CBM2613_A330024</name>
</gene>
<reference evidence="2" key="1">
    <citation type="submission" date="2018-01" db="EMBL/GenBank/DDBJ databases">
        <authorList>
            <person name="Clerissi C."/>
        </authorList>
    </citation>
    <scope>NUCLEOTIDE SEQUENCE</scope>
    <source>
        <strain evidence="2">Cupriavidus taiwanensis STM 8556</strain>
    </source>
</reference>
<dbReference type="RefSeq" id="WP_147309505.1">
    <property type="nucleotide sequence ID" value="NZ_LT992559.1"/>
</dbReference>
<organism evidence="2">
    <name type="scientific">Cupriavidus taiwanensis</name>
    <dbReference type="NCBI Taxonomy" id="164546"/>
    <lineage>
        <taxon>Bacteria</taxon>
        <taxon>Pseudomonadati</taxon>
        <taxon>Pseudomonadota</taxon>
        <taxon>Betaproteobacteria</taxon>
        <taxon>Burkholderiales</taxon>
        <taxon>Burkholderiaceae</taxon>
        <taxon>Cupriavidus</taxon>
    </lineage>
</organism>
<proteinExistence type="predicted"/>
<dbReference type="EMBL" id="OFTH01000027">
    <property type="protein sequence ID" value="SOZ62524.1"/>
    <property type="molecule type" value="Genomic_DNA"/>
</dbReference>
<keyword evidence="1" id="KW-0732">Signal</keyword>
<protein>
    <submittedName>
        <fullName evidence="2">Uncharacterized protein</fullName>
    </submittedName>
</protein>
<accession>A0A375E2H9</accession>
<feature type="signal peptide" evidence="1">
    <location>
        <begin position="1"/>
        <end position="21"/>
    </location>
</feature>
<sequence length="194" mass="21123">MMKSRATASLLVLFGFFSVAASSAGHPLSPELIANIKPPAAFAFRQAKKLTRQYPNTTCLDFTLTKSKRRIGYLCSTQSEKFLRDFGVFSVPQGPSTGESSQRREVSIASGISSYPATRLELKSGATIYAAQVDCDLKGGSVYRPTGTCYVAVRYLRHGGVLYGNFVLEDHAGKATVATREEIIILWESLPSID</sequence>
<feature type="chain" id="PRO_5017068660" evidence="1">
    <location>
        <begin position="22"/>
        <end position="194"/>
    </location>
</feature>